<accession>A0AAE0H1T5</accession>
<comment type="caution">
    <text evidence="2">The sequence shown here is derived from an EMBL/GenBank/DDBJ whole genome shotgun (WGS) entry which is preliminary data.</text>
</comment>
<evidence type="ECO:0000313" key="2">
    <source>
        <dbReference type="EMBL" id="KAK3288195.1"/>
    </source>
</evidence>
<evidence type="ECO:0000313" key="3">
    <source>
        <dbReference type="Proteomes" id="UP001190700"/>
    </source>
</evidence>
<keyword evidence="3" id="KW-1185">Reference proteome</keyword>
<organism evidence="2 3">
    <name type="scientific">Cymbomonas tetramitiformis</name>
    <dbReference type="NCBI Taxonomy" id="36881"/>
    <lineage>
        <taxon>Eukaryota</taxon>
        <taxon>Viridiplantae</taxon>
        <taxon>Chlorophyta</taxon>
        <taxon>Pyramimonadophyceae</taxon>
        <taxon>Pyramimonadales</taxon>
        <taxon>Pyramimonadaceae</taxon>
        <taxon>Cymbomonas</taxon>
    </lineage>
</organism>
<name>A0AAE0H1T5_9CHLO</name>
<gene>
    <name evidence="2" type="ORF">CYMTET_4330</name>
</gene>
<reference evidence="2 3" key="1">
    <citation type="journal article" date="2015" name="Genome Biol. Evol.">
        <title>Comparative Genomics of a Bacterivorous Green Alga Reveals Evolutionary Causalities and Consequences of Phago-Mixotrophic Mode of Nutrition.</title>
        <authorList>
            <person name="Burns J.A."/>
            <person name="Paasch A."/>
            <person name="Narechania A."/>
            <person name="Kim E."/>
        </authorList>
    </citation>
    <scope>NUCLEOTIDE SEQUENCE [LARGE SCALE GENOMIC DNA]</scope>
    <source>
        <strain evidence="2 3">PLY_AMNH</strain>
    </source>
</reference>
<feature type="compositionally biased region" description="Acidic residues" evidence="1">
    <location>
        <begin position="1"/>
        <end position="15"/>
    </location>
</feature>
<dbReference type="Proteomes" id="UP001190700">
    <property type="component" value="Unassembled WGS sequence"/>
</dbReference>
<dbReference type="AlphaFoldDB" id="A0AAE0H1T5"/>
<proteinExistence type="predicted"/>
<feature type="region of interest" description="Disordered" evidence="1">
    <location>
        <begin position="1"/>
        <end position="122"/>
    </location>
</feature>
<evidence type="ECO:0000256" key="1">
    <source>
        <dbReference type="SAM" id="MobiDB-lite"/>
    </source>
</evidence>
<feature type="compositionally biased region" description="Polar residues" evidence="1">
    <location>
        <begin position="100"/>
        <end position="109"/>
    </location>
</feature>
<sequence length="135" mass="14226">MEVMEMEEAETEEEVVEGRGAAEAKTEEVEGGETFKTVRDSTKQVVSMLPPPDTIVKSVPRSITSGGGGLGRGGDGMSGCGEVTVGADVGDRVGDRVSRLSDSQNQPQKRTPVDGGEYTTESTVTMPRLICVMTT</sequence>
<feature type="compositionally biased region" description="Basic and acidic residues" evidence="1">
    <location>
        <begin position="16"/>
        <end position="28"/>
    </location>
</feature>
<protein>
    <submittedName>
        <fullName evidence="2">Uncharacterized protein</fullName>
    </submittedName>
</protein>
<feature type="compositionally biased region" description="Basic and acidic residues" evidence="1">
    <location>
        <begin position="89"/>
        <end position="99"/>
    </location>
</feature>
<dbReference type="EMBL" id="LGRX02000558">
    <property type="protein sequence ID" value="KAK3288195.1"/>
    <property type="molecule type" value="Genomic_DNA"/>
</dbReference>
<feature type="compositionally biased region" description="Gly residues" evidence="1">
    <location>
        <begin position="65"/>
        <end position="79"/>
    </location>
</feature>